<evidence type="ECO:0000256" key="2">
    <source>
        <dbReference type="ARBA" id="ARBA00022670"/>
    </source>
</evidence>
<evidence type="ECO:0000256" key="4">
    <source>
        <dbReference type="ARBA" id="ARBA00022825"/>
    </source>
</evidence>
<proteinExistence type="inferred from homology"/>
<evidence type="ECO:0000256" key="6">
    <source>
        <dbReference type="RuleBase" id="RU003355"/>
    </source>
</evidence>
<feature type="active site" description="Charge relay system" evidence="5">
    <location>
        <position position="269"/>
    </location>
</feature>
<accession>A0A413R6S2</accession>
<dbReference type="AlphaFoldDB" id="A0A413R6S2"/>
<evidence type="ECO:0000256" key="3">
    <source>
        <dbReference type="ARBA" id="ARBA00022801"/>
    </source>
</evidence>
<protein>
    <submittedName>
        <fullName evidence="8">Peptidase S8</fullName>
    </submittedName>
</protein>
<dbReference type="PROSITE" id="PS00138">
    <property type="entry name" value="SUBTILASE_SER"/>
    <property type="match status" value="1"/>
</dbReference>
<evidence type="ECO:0000259" key="7">
    <source>
        <dbReference type="Pfam" id="PF00082"/>
    </source>
</evidence>
<evidence type="ECO:0000313" key="8">
    <source>
        <dbReference type="EMBL" id="RHA17689.1"/>
    </source>
</evidence>
<dbReference type="PROSITE" id="PS00136">
    <property type="entry name" value="SUBTILASE_ASP"/>
    <property type="match status" value="1"/>
</dbReference>
<dbReference type="Proteomes" id="UP000284779">
    <property type="component" value="Unassembled WGS sequence"/>
</dbReference>
<dbReference type="PRINTS" id="PR00723">
    <property type="entry name" value="SUBTILISIN"/>
</dbReference>
<evidence type="ECO:0000256" key="5">
    <source>
        <dbReference type="PROSITE-ProRule" id="PRU01240"/>
    </source>
</evidence>
<dbReference type="InterPro" id="IPR036852">
    <property type="entry name" value="Peptidase_S8/S53_dom_sf"/>
</dbReference>
<dbReference type="InterPro" id="IPR023827">
    <property type="entry name" value="Peptidase_S8_Asp-AS"/>
</dbReference>
<dbReference type="GO" id="GO:0004252">
    <property type="term" value="F:serine-type endopeptidase activity"/>
    <property type="evidence" value="ECO:0007669"/>
    <property type="project" value="UniProtKB-UniRule"/>
</dbReference>
<dbReference type="RefSeq" id="WP_117970960.1">
    <property type="nucleotide sequence ID" value="NZ_CATWJF010000024.1"/>
</dbReference>
<organism evidence="8 9">
    <name type="scientific">Eubacterium ventriosum</name>
    <dbReference type="NCBI Taxonomy" id="39496"/>
    <lineage>
        <taxon>Bacteria</taxon>
        <taxon>Bacillati</taxon>
        <taxon>Bacillota</taxon>
        <taxon>Clostridia</taxon>
        <taxon>Eubacteriales</taxon>
        <taxon>Eubacteriaceae</taxon>
        <taxon>Eubacterium</taxon>
    </lineage>
</organism>
<dbReference type="SUPFAM" id="SSF52743">
    <property type="entry name" value="Subtilisin-like"/>
    <property type="match status" value="1"/>
</dbReference>
<dbReference type="Pfam" id="PF00082">
    <property type="entry name" value="Peptidase_S8"/>
    <property type="match status" value="1"/>
</dbReference>
<name>A0A413R6S2_9FIRM</name>
<dbReference type="InterPro" id="IPR050131">
    <property type="entry name" value="Peptidase_S8_subtilisin-like"/>
</dbReference>
<feature type="active site" description="Charge relay system" evidence="5">
    <location>
        <position position="56"/>
    </location>
</feature>
<comment type="similarity">
    <text evidence="1 5 6">Belongs to the peptidase S8 family.</text>
</comment>
<reference evidence="8 9" key="1">
    <citation type="submission" date="2018-08" db="EMBL/GenBank/DDBJ databases">
        <title>A genome reference for cultivated species of the human gut microbiota.</title>
        <authorList>
            <person name="Zou Y."/>
            <person name="Xue W."/>
            <person name="Luo G."/>
        </authorList>
    </citation>
    <scope>NUCLEOTIDE SEQUENCE [LARGE SCALE GENOMIC DNA]</scope>
    <source>
        <strain evidence="8 9">AM44-11BH</strain>
    </source>
</reference>
<dbReference type="PROSITE" id="PS00137">
    <property type="entry name" value="SUBTILASE_HIS"/>
    <property type="match status" value="1"/>
</dbReference>
<dbReference type="PANTHER" id="PTHR43806:SF65">
    <property type="entry name" value="SERINE PROTEASE APRX"/>
    <property type="match status" value="1"/>
</dbReference>
<dbReference type="GO" id="GO:0006508">
    <property type="term" value="P:proteolysis"/>
    <property type="evidence" value="ECO:0007669"/>
    <property type="project" value="UniProtKB-KW"/>
</dbReference>
<feature type="active site" description="Charge relay system" evidence="5">
    <location>
        <position position="88"/>
    </location>
</feature>
<dbReference type="InterPro" id="IPR023828">
    <property type="entry name" value="Peptidase_S8_Ser-AS"/>
</dbReference>
<feature type="domain" description="Peptidase S8/S53" evidence="7">
    <location>
        <begin position="47"/>
        <end position="315"/>
    </location>
</feature>
<keyword evidence="9" id="KW-1185">Reference proteome</keyword>
<dbReference type="Gene3D" id="3.40.50.200">
    <property type="entry name" value="Peptidase S8/S53 domain"/>
    <property type="match status" value="1"/>
</dbReference>
<dbReference type="InterPro" id="IPR015500">
    <property type="entry name" value="Peptidase_S8_subtilisin-rel"/>
</dbReference>
<dbReference type="InterPro" id="IPR022398">
    <property type="entry name" value="Peptidase_S8_His-AS"/>
</dbReference>
<evidence type="ECO:0000256" key="1">
    <source>
        <dbReference type="ARBA" id="ARBA00011073"/>
    </source>
</evidence>
<keyword evidence="3 5" id="KW-0378">Hydrolase</keyword>
<keyword evidence="2 5" id="KW-0645">Protease</keyword>
<comment type="caution">
    <text evidence="8">The sequence shown here is derived from an EMBL/GenBank/DDBJ whole genome shotgun (WGS) entry which is preliminary data.</text>
</comment>
<evidence type="ECO:0000313" key="9">
    <source>
        <dbReference type="Proteomes" id="UP000284779"/>
    </source>
</evidence>
<dbReference type="PROSITE" id="PS51892">
    <property type="entry name" value="SUBTILASE"/>
    <property type="match status" value="1"/>
</dbReference>
<dbReference type="EMBL" id="QSFD01000008">
    <property type="protein sequence ID" value="RHA17689.1"/>
    <property type="molecule type" value="Genomic_DNA"/>
</dbReference>
<gene>
    <name evidence="8" type="ORF">DW944_08640</name>
</gene>
<keyword evidence="4 5" id="KW-0720">Serine protease</keyword>
<sequence>MLKSYKDKSKNKPYIIVEISDKIMVNIMKKVRQILNIDSLHKNNIMGENVTVAVLDTGIYNHPDFGERIIKYKDFVNGKTAIYDDEGHGTHVTGILAGDGKMSNGFFKGIAPKSDIVSLKVLDKRGIGKEDNVISGIWWIIDNGKKYNIKVVNISFGTFNKEGNNKKLIEAVELLWDMGYVIIAAAGNNGPEYGTVSIPGSSKKIITVGALDDNIKMVVNGRITKNYSGRGPTKECVQKPDILAPANGIYSCSNGIKSGYSYVPKSGTSMATPIVSGVICMILGINKEMSNIQCKKLIRNTAIDLKMEGNRQGWGKINPEKMVNFCKK</sequence>
<dbReference type="InterPro" id="IPR000209">
    <property type="entry name" value="Peptidase_S8/S53_dom"/>
</dbReference>
<dbReference type="CDD" id="cd07487">
    <property type="entry name" value="Peptidases_S8_1"/>
    <property type="match status" value="1"/>
</dbReference>
<dbReference type="PANTHER" id="PTHR43806">
    <property type="entry name" value="PEPTIDASE S8"/>
    <property type="match status" value="1"/>
</dbReference>